<evidence type="ECO:0000313" key="2">
    <source>
        <dbReference type="EMBL" id="CAI5452771.1"/>
    </source>
</evidence>
<feature type="region of interest" description="Disordered" evidence="1">
    <location>
        <begin position="58"/>
        <end position="139"/>
    </location>
</feature>
<feature type="region of interest" description="Disordered" evidence="1">
    <location>
        <begin position="1"/>
        <end position="21"/>
    </location>
</feature>
<reference evidence="2" key="1">
    <citation type="submission" date="2022-11" db="EMBL/GenBank/DDBJ databases">
        <authorList>
            <person name="Kikuchi T."/>
        </authorList>
    </citation>
    <scope>NUCLEOTIDE SEQUENCE</scope>
    <source>
        <strain evidence="2">PS1010</strain>
    </source>
</reference>
<evidence type="ECO:0000256" key="1">
    <source>
        <dbReference type="SAM" id="MobiDB-lite"/>
    </source>
</evidence>
<name>A0A9P1N963_9PELO</name>
<dbReference type="EMBL" id="CANHGI010000005">
    <property type="protein sequence ID" value="CAI5452771.1"/>
    <property type="molecule type" value="Genomic_DNA"/>
</dbReference>
<dbReference type="AlphaFoldDB" id="A0A9P1N963"/>
<protein>
    <submittedName>
        <fullName evidence="2">Uncharacterized protein</fullName>
    </submittedName>
</protein>
<keyword evidence="3" id="KW-1185">Reference proteome</keyword>
<feature type="compositionally biased region" description="Acidic residues" evidence="1">
    <location>
        <begin position="69"/>
        <end position="89"/>
    </location>
</feature>
<dbReference type="Proteomes" id="UP001152747">
    <property type="component" value="Unassembled WGS sequence"/>
</dbReference>
<sequence>MSREIKKPKPEKLDGVLEEGEVNANYENNNYMRESYETRGFQNLNGVEKWLAENTGIKIGNEHGGGQENAEDDKGEEMSDQEIEEEDQESVVGAVAYDADGEDSNDDSSSIDSGGHYQLYSDSESETSNNSNEGFMPQI</sequence>
<comment type="caution">
    <text evidence="2">The sequence shown here is derived from an EMBL/GenBank/DDBJ whole genome shotgun (WGS) entry which is preliminary data.</text>
</comment>
<gene>
    <name evidence="2" type="ORF">CAMP_LOCUS15408</name>
</gene>
<feature type="compositionally biased region" description="Basic and acidic residues" evidence="1">
    <location>
        <begin position="1"/>
        <end position="15"/>
    </location>
</feature>
<proteinExistence type="predicted"/>
<evidence type="ECO:0000313" key="3">
    <source>
        <dbReference type="Proteomes" id="UP001152747"/>
    </source>
</evidence>
<organism evidence="2 3">
    <name type="scientific">Caenorhabditis angaria</name>
    <dbReference type="NCBI Taxonomy" id="860376"/>
    <lineage>
        <taxon>Eukaryota</taxon>
        <taxon>Metazoa</taxon>
        <taxon>Ecdysozoa</taxon>
        <taxon>Nematoda</taxon>
        <taxon>Chromadorea</taxon>
        <taxon>Rhabditida</taxon>
        <taxon>Rhabditina</taxon>
        <taxon>Rhabditomorpha</taxon>
        <taxon>Rhabditoidea</taxon>
        <taxon>Rhabditidae</taxon>
        <taxon>Peloderinae</taxon>
        <taxon>Caenorhabditis</taxon>
    </lineage>
</organism>
<accession>A0A9P1N963</accession>